<dbReference type="OrthoDB" id="170690at2157"/>
<dbReference type="Proteomes" id="UP000050535">
    <property type="component" value="Unassembled WGS sequence"/>
</dbReference>
<dbReference type="STRING" id="699431.SY89_01096"/>
<dbReference type="RefSeq" id="WP_054583367.1">
    <property type="nucleotide sequence ID" value="NZ_LGUC01000001.1"/>
</dbReference>
<gene>
    <name evidence="2" type="ORF">SY89_01096</name>
</gene>
<evidence type="ECO:0008006" key="4">
    <source>
        <dbReference type="Google" id="ProtNLM"/>
    </source>
</evidence>
<keyword evidence="3" id="KW-1185">Reference proteome</keyword>
<sequence>MVLGLSGTDLFGVGMLAVGIVVLLASARYVWRASAVIRAAAVSTLARVDPGSLVRLSGTAESGDAGTLAAPFSGRDSLVLRYAVEERRPSPSLLPWFVTVHERAGSVPFRLRTPAAVVDVSEPVRTVTLETDRVAAVGVDEAQPERIGRFERHTDALPSATVWHARPFALGTIMDALSLGARRYTEARATPGDDVTVVGRVTDAGGVDPLVVSDRSPTATIRRMAGTSLIGLAIGAFAVVLGAVMLAG</sequence>
<protein>
    <recommendedName>
        <fullName evidence="4">RING-type E3 ubiquitin transferase</fullName>
    </recommendedName>
</protein>
<keyword evidence="1" id="KW-0472">Membrane</keyword>
<evidence type="ECO:0000313" key="3">
    <source>
        <dbReference type="Proteomes" id="UP000050535"/>
    </source>
</evidence>
<feature type="transmembrane region" description="Helical" evidence="1">
    <location>
        <begin position="225"/>
        <end position="247"/>
    </location>
</feature>
<reference evidence="3" key="1">
    <citation type="submission" date="2013-11" db="EMBL/GenBank/DDBJ databases">
        <authorList>
            <person name="Hoang H.T."/>
            <person name="Killian M.L."/>
            <person name="Madson D.M."/>
            <person name="Arruda P.H.E."/>
            <person name="Sun D."/>
            <person name="Schwartz K.J."/>
            <person name="Yoon K."/>
        </authorList>
    </citation>
    <scope>NUCLEOTIDE SEQUENCE [LARGE SCALE GENOMIC DNA]</scope>
    <source>
        <strain evidence="3">CDK2</strain>
    </source>
</reference>
<keyword evidence="1" id="KW-0812">Transmembrane</keyword>
<keyword evidence="1" id="KW-1133">Transmembrane helix</keyword>
<evidence type="ECO:0000313" key="2">
    <source>
        <dbReference type="EMBL" id="KPN30367.1"/>
    </source>
</evidence>
<comment type="caution">
    <text evidence="2">The sequence shown here is derived from an EMBL/GenBank/DDBJ whole genome shotgun (WGS) entry which is preliminary data.</text>
</comment>
<dbReference type="EMBL" id="LGUC01000001">
    <property type="protein sequence ID" value="KPN30367.1"/>
    <property type="molecule type" value="Genomic_DNA"/>
</dbReference>
<accession>A0A0P7HUJ5</accession>
<dbReference type="AlphaFoldDB" id="A0A0P7HUJ5"/>
<proteinExistence type="predicted"/>
<evidence type="ECO:0000256" key="1">
    <source>
        <dbReference type="SAM" id="Phobius"/>
    </source>
</evidence>
<name>A0A0P7HUJ5_9EURY</name>
<feature type="transmembrane region" description="Helical" evidence="1">
    <location>
        <begin position="12"/>
        <end position="31"/>
    </location>
</feature>
<organism evidence="2 3">
    <name type="scientific">Halolamina pelagica</name>
    <dbReference type="NCBI Taxonomy" id="699431"/>
    <lineage>
        <taxon>Archaea</taxon>
        <taxon>Methanobacteriati</taxon>
        <taxon>Methanobacteriota</taxon>
        <taxon>Stenosarchaea group</taxon>
        <taxon>Halobacteria</taxon>
        <taxon>Halobacteriales</taxon>
        <taxon>Haloferacaceae</taxon>
    </lineage>
</organism>